<evidence type="ECO:0000259" key="6">
    <source>
        <dbReference type="PROSITE" id="PS51194"/>
    </source>
</evidence>
<comment type="caution">
    <text evidence="7">The sequence shown here is derived from an EMBL/GenBank/DDBJ whole genome shotgun (WGS) entry which is preliminary data.</text>
</comment>
<gene>
    <name evidence="7" type="ORF">Tco_0926347</name>
</gene>
<evidence type="ECO:0000256" key="4">
    <source>
        <dbReference type="ARBA" id="ARBA00022840"/>
    </source>
</evidence>
<evidence type="ECO:0000313" key="7">
    <source>
        <dbReference type="EMBL" id="GJT35928.1"/>
    </source>
</evidence>
<dbReference type="InterPro" id="IPR001650">
    <property type="entry name" value="Helicase_C-like"/>
</dbReference>
<accession>A0ABQ5DBI3</accession>
<dbReference type="PROSITE" id="PS51194">
    <property type="entry name" value="HELICASE_CTER"/>
    <property type="match status" value="1"/>
</dbReference>
<name>A0ABQ5DBI3_9ASTR</name>
<dbReference type="PANTHER" id="PTHR47959:SF24">
    <property type="entry name" value="ATP-DEPENDENT RNA HELICASE"/>
    <property type="match status" value="1"/>
</dbReference>
<reference evidence="7" key="2">
    <citation type="submission" date="2022-01" db="EMBL/GenBank/DDBJ databases">
        <authorList>
            <person name="Yamashiro T."/>
            <person name="Shiraishi A."/>
            <person name="Satake H."/>
            <person name="Nakayama K."/>
        </authorList>
    </citation>
    <scope>NUCLEOTIDE SEQUENCE</scope>
</reference>
<dbReference type="Proteomes" id="UP001151760">
    <property type="component" value="Unassembled WGS sequence"/>
</dbReference>
<keyword evidence="1" id="KW-0547">Nucleotide-binding</keyword>
<dbReference type="SUPFAM" id="SSF52540">
    <property type="entry name" value="P-loop containing nucleoside triphosphate hydrolases"/>
    <property type="match status" value="1"/>
</dbReference>
<evidence type="ECO:0000256" key="2">
    <source>
        <dbReference type="ARBA" id="ARBA00022801"/>
    </source>
</evidence>
<dbReference type="SMART" id="SM00490">
    <property type="entry name" value="HELICc"/>
    <property type="match status" value="1"/>
</dbReference>
<proteinExistence type="predicted"/>
<evidence type="ECO:0000313" key="8">
    <source>
        <dbReference type="Proteomes" id="UP001151760"/>
    </source>
</evidence>
<keyword evidence="3" id="KW-0347">Helicase</keyword>
<feature type="domain" description="Helicase C-terminal" evidence="6">
    <location>
        <begin position="46"/>
        <end position="199"/>
    </location>
</feature>
<keyword evidence="2" id="KW-0378">Hydrolase</keyword>
<dbReference type="EMBL" id="BQNB010015092">
    <property type="protein sequence ID" value="GJT35928.1"/>
    <property type="molecule type" value="Genomic_DNA"/>
</dbReference>
<protein>
    <submittedName>
        <fullName evidence="7">DEAD-box ATP-dependent RNA helicase 10-like protein</fullName>
    </submittedName>
</protein>
<keyword evidence="8" id="KW-1185">Reference proteome</keyword>
<sequence length="254" mass="28657">MEQVKSFKEVGQVGTHAPQGSDLTGVAQKDYVGNLKHQLCLLSPKNKDYYLVHTLNEKSASSSIVFTHTCNDTHRLALMLGNLGIRAKPISGQMIQEERLDALNIFNSGECNILVCSDVGSRGLDIPFVDTVINYTIPPNPKEYIHRVARTKFSILLVNQDEIMEYMDIENRHIGKTLFACDIQREEVFSLTERVKEANRLAIKVPASFELCTRERVFSCYAHREEATTLAERVKEANQLALKVSTSFKLCISY</sequence>
<dbReference type="Gene3D" id="3.40.50.300">
    <property type="entry name" value="P-loop containing nucleotide triphosphate hydrolases"/>
    <property type="match status" value="1"/>
</dbReference>
<organism evidence="7 8">
    <name type="scientific">Tanacetum coccineum</name>
    <dbReference type="NCBI Taxonomy" id="301880"/>
    <lineage>
        <taxon>Eukaryota</taxon>
        <taxon>Viridiplantae</taxon>
        <taxon>Streptophyta</taxon>
        <taxon>Embryophyta</taxon>
        <taxon>Tracheophyta</taxon>
        <taxon>Spermatophyta</taxon>
        <taxon>Magnoliopsida</taxon>
        <taxon>eudicotyledons</taxon>
        <taxon>Gunneridae</taxon>
        <taxon>Pentapetalae</taxon>
        <taxon>asterids</taxon>
        <taxon>campanulids</taxon>
        <taxon>Asterales</taxon>
        <taxon>Asteraceae</taxon>
        <taxon>Asteroideae</taxon>
        <taxon>Anthemideae</taxon>
        <taxon>Anthemidinae</taxon>
        <taxon>Tanacetum</taxon>
    </lineage>
</organism>
<dbReference type="CDD" id="cd18787">
    <property type="entry name" value="SF2_C_DEAD"/>
    <property type="match status" value="1"/>
</dbReference>
<evidence type="ECO:0000256" key="5">
    <source>
        <dbReference type="SAM" id="MobiDB-lite"/>
    </source>
</evidence>
<reference evidence="7" key="1">
    <citation type="journal article" date="2022" name="Int. J. Mol. Sci.">
        <title>Draft Genome of Tanacetum Coccineum: Genomic Comparison of Closely Related Tanacetum-Family Plants.</title>
        <authorList>
            <person name="Yamashiro T."/>
            <person name="Shiraishi A."/>
            <person name="Nakayama K."/>
            <person name="Satake H."/>
        </authorList>
    </citation>
    <scope>NUCLEOTIDE SEQUENCE</scope>
</reference>
<dbReference type="InterPro" id="IPR050079">
    <property type="entry name" value="DEAD_box_RNA_helicase"/>
</dbReference>
<evidence type="ECO:0000256" key="1">
    <source>
        <dbReference type="ARBA" id="ARBA00022741"/>
    </source>
</evidence>
<dbReference type="PANTHER" id="PTHR47959">
    <property type="entry name" value="ATP-DEPENDENT RNA HELICASE RHLE-RELATED"/>
    <property type="match status" value="1"/>
</dbReference>
<dbReference type="InterPro" id="IPR027417">
    <property type="entry name" value="P-loop_NTPase"/>
</dbReference>
<evidence type="ECO:0000256" key="3">
    <source>
        <dbReference type="ARBA" id="ARBA00022806"/>
    </source>
</evidence>
<keyword evidence="4" id="KW-0067">ATP-binding</keyword>
<dbReference type="Pfam" id="PF00271">
    <property type="entry name" value="Helicase_C"/>
    <property type="match status" value="1"/>
</dbReference>
<feature type="region of interest" description="Disordered" evidence="5">
    <location>
        <begin position="1"/>
        <end position="21"/>
    </location>
</feature>